<evidence type="ECO:0000256" key="14">
    <source>
        <dbReference type="ARBA" id="ARBA00022989"/>
    </source>
</evidence>
<organism evidence="24 25">
    <name type="scientific">Virgibacillus oceani</name>
    <dbReference type="NCBI Taxonomy" id="1479511"/>
    <lineage>
        <taxon>Bacteria</taxon>
        <taxon>Bacillati</taxon>
        <taxon>Bacillota</taxon>
        <taxon>Bacilli</taxon>
        <taxon>Bacillales</taxon>
        <taxon>Bacillaceae</taxon>
        <taxon>Virgibacillus</taxon>
    </lineage>
</organism>
<dbReference type="PRINTS" id="PR01165">
    <property type="entry name" value="CYCOXIDASEI"/>
</dbReference>
<dbReference type="InterPro" id="IPR036927">
    <property type="entry name" value="Cyt_c_oxase-like_su1_sf"/>
</dbReference>
<reference evidence="24" key="2">
    <citation type="submission" date="2020-09" db="EMBL/GenBank/DDBJ databases">
        <authorList>
            <person name="Sun Q."/>
            <person name="Zhou Y."/>
        </authorList>
    </citation>
    <scope>NUCLEOTIDE SEQUENCE</scope>
    <source>
        <strain evidence="24">CGMCC 1.12754</strain>
    </source>
</reference>
<dbReference type="GO" id="GO:0005507">
    <property type="term" value="F:copper ion binding"/>
    <property type="evidence" value="ECO:0007669"/>
    <property type="project" value="UniProtKB-UniRule"/>
</dbReference>
<keyword evidence="13 21" id="KW-0249">Electron transport</keyword>
<feature type="domain" description="Cytochrome oxidase subunit I profile" evidence="23">
    <location>
        <begin position="36"/>
        <end position="554"/>
    </location>
</feature>
<dbReference type="SUPFAM" id="SSF81442">
    <property type="entry name" value="Cytochrome c oxidase subunit I-like"/>
    <property type="match status" value="1"/>
</dbReference>
<name>A0A917LVS5_9BACI</name>
<feature type="transmembrane region" description="Helical" evidence="22">
    <location>
        <begin position="343"/>
        <end position="364"/>
    </location>
</feature>
<dbReference type="GO" id="GO:0009060">
    <property type="term" value="P:aerobic respiration"/>
    <property type="evidence" value="ECO:0007669"/>
    <property type="project" value="UniProtKB-UniRule"/>
</dbReference>
<evidence type="ECO:0000256" key="4">
    <source>
        <dbReference type="ARBA" id="ARBA00009578"/>
    </source>
</evidence>
<dbReference type="Pfam" id="PF00115">
    <property type="entry name" value="COX1"/>
    <property type="match status" value="1"/>
</dbReference>
<feature type="transmembrane region" description="Helical" evidence="22">
    <location>
        <begin position="306"/>
        <end position="328"/>
    </location>
</feature>
<keyword evidence="18 22" id="KW-0406">Ion transport</keyword>
<feature type="transmembrane region" description="Helical" evidence="22">
    <location>
        <begin position="98"/>
        <end position="125"/>
    </location>
</feature>
<keyword evidence="16 22" id="KW-0408">Iron</keyword>
<dbReference type="CDD" id="cd01662">
    <property type="entry name" value="Ubiquinol_Oxidase_I"/>
    <property type="match status" value="1"/>
</dbReference>
<comment type="catalytic activity">
    <reaction evidence="20">
        <text>4 Fe(II)-[cytochrome c] + O2 + 8 H(+)(in) = 4 Fe(III)-[cytochrome c] + 2 H2O + 4 H(+)(out)</text>
        <dbReference type="Rhea" id="RHEA:11436"/>
        <dbReference type="Rhea" id="RHEA-COMP:10350"/>
        <dbReference type="Rhea" id="RHEA-COMP:14399"/>
        <dbReference type="ChEBI" id="CHEBI:15377"/>
        <dbReference type="ChEBI" id="CHEBI:15378"/>
        <dbReference type="ChEBI" id="CHEBI:15379"/>
        <dbReference type="ChEBI" id="CHEBI:29033"/>
        <dbReference type="ChEBI" id="CHEBI:29034"/>
        <dbReference type="EC" id="7.1.1.9"/>
    </reaction>
</comment>
<evidence type="ECO:0000256" key="19">
    <source>
        <dbReference type="ARBA" id="ARBA00023136"/>
    </source>
</evidence>
<feature type="transmembrane region" description="Helical" evidence="22">
    <location>
        <begin position="584"/>
        <end position="602"/>
    </location>
</feature>
<evidence type="ECO:0000256" key="15">
    <source>
        <dbReference type="ARBA" id="ARBA00023002"/>
    </source>
</evidence>
<evidence type="ECO:0000256" key="8">
    <source>
        <dbReference type="ARBA" id="ARBA00022660"/>
    </source>
</evidence>
<comment type="cofactor">
    <cofactor evidence="22">
        <name>ferriheme a</name>
        <dbReference type="ChEBI" id="CHEBI:60532"/>
    </cofactor>
    <text evidence="22">Heme A3.</text>
</comment>
<gene>
    <name evidence="24" type="primary">qoxB</name>
    <name evidence="24" type="ORF">GCM10011398_00150</name>
</gene>
<keyword evidence="7 21" id="KW-0349">Heme</keyword>
<keyword evidence="17 22" id="KW-0186">Copper</keyword>
<keyword evidence="10 22" id="KW-0479">Metal-binding</keyword>
<evidence type="ECO:0000256" key="6">
    <source>
        <dbReference type="ARBA" id="ARBA00022475"/>
    </source>
</evidence>
<keyword evidence="11 22" id="KW-0375">Hydrogen ion transport</keyword>
<evidence type="ECO:0000256" key="12">
    <source>
        <dbReference type="ARBA" id="ARBA00022967"/>
    </source>
</evidence>
<evidence type="ECO:0000256" key="1">
    <source>
        <dbReference type="ARBA" id="ARBA00000725"/>
    </source>
</evidence>
<protein>
    <recommendedName>
        <fullName evidence="22">Quinol oxidase subunit 1</fullName>
        <ecNumber evidence="22">1.10.3.-</ecNumber>
    </recommendedName>
</protein>
<comment type="catalytic activity">
    <reaction evidence="1 22">
        <text>2 a quinol + O2 = 2 a quinone + 2 H2O</text>
        <dbReference type="Rhea" id="RHEA:55376"/>
        <dbReference type="ChEBI" id="CHEBI:15377"/>
        <dbReference type="ChEBI" id="CHEBI:15379"/>
        <dbReference type="ChEBI" id="CHEBI:24646"/>
        <dbReference type="ChEBI" id="CHEBI:132124"/>
    </reaction>
</comment>
<evidence type="ECO:0000259" key="23">
    <source>
        <dbReference type="PROSITE" id="PS50855"/>
    </source>
</evidence>
<dbReference type="Proteomes" id="UP000622860">
    <property type="component" value="Unassembled WGS sequence"/>
</dbReference>
<keyword evidence="8 21" id="KW-0679">Respiratory chain</keyword>
<evidence type="ECO:0000256" key="10">
    <source>
        <dbReference type="ARBA" id="ARBA00022723"/>
    </source>
</evidence>
<comment type="cofactor">
    <cofactor evidence="22">
        <name>Cu cation</name>
        <dbReference type="ChEBI" id="CHEBI:23378"/>
    </cofactor>
    <text evidence="22">Binds a copper B center.</text>
</comment>
<dbReference type="RefSeq" id="WP_188453313.1">
    <property type="nucleotide sequence ID" value="NZ_BMFR01000001.1"/>
</dbReference>
<keyword evidence="15 22" id="KW-0560">Oxidoreductase</keyword>
<evidence type="ECO:0000256" key="18">
    <source>
        <dbReference type="ARBA" id="ARBA00023065"/>
    </source>
</evidence>
<dbReference type="InterPro" id="IPR023615">
    <property type="entry name" value="Cyt_c_Oxase_su1_BS"/>
</dbReference>
<keyword evidence="6 22" id="KW-1003">Cell membrane</keyword>
<dbReference type="PROSITE" id="PS00077">
    <property type="entry name" value="COX1_CUB"/>
    <property type="match status" value="1"/>
</dbReference>
<evidence type="ECO:0000313" key="25">
    <source>
        <dbReference type="Proteomes" id="UP000622860"/>
    </source>
</evidence>
<dbReference type="Gene3D" id="1.20.210.10">
    <property type="entry name" value="Cytochrome c oxidase-like, subunit I domain"/>
    <property type="match status" value="1"/>
</dbReference>
<evidence type="ECO:0000256" key="9">
    <source>
        <dbReference type="ARBA" id="ARBA00022692"/>
    </source>
</evidence>
<dbReference type="PANTHER" id="PTHR10422">
    <property type="entry name" value="CYTOCHROME C OXIDASE SUBUNIT 1"/>
    <property type="match status" value="1"/>
</dbReference>
<dbReference type="InterPro" id="IPR000883">
    <property type="entry name" value="Cyt_C_Oxase_1"/>
</dbReference>
<reference evidence="24" key="1">
    <citation type="journal article" date="2014" name="Int. J. Syst. Evol. Microbiol.">
        <title>Complete genome sequence of Corynebacterium casei LMG S-19264T (=DSM 44701T), isolated from a smear-ripened cheese.</title>
        <authorList>
            <consortium name="US DOE Joint Genome Institute (JGI-PGF)"/>
            <person name="Walter F."/>
            <person name="Albersmeier A."/>
            <person name="Kalinowski J."/>
            <person name="Ruckert C."/>
        </authorList>
    </citation>
    <scope>NUCLEOTIDE SEQUENCE</scope>
    <source>
        <strain evidence="24">CGMCC 1.12754</strain>
    </source>
</reference>
<feature type="transmembrane region" description="Helical" evidence="22">
    <location>
        <begin position="376"/>
        <end position="399"/>
    </location>
</feature>
<dbReference type="EC" id="1.10.3.-" evidence="22"/>
<keyword evidence="5 21" id="KW-0813">Transport</keyword>
<comment type="function">
    <text evidence="22">Catalyzes quinol oxidation with the concomitant reduction of oxygen to water.</text>
</comment>
<evidence type="ECO:0000256" key="5">
    <source>
        <dbReference type="ARBA" id="ARBA00022448"/>
    </source>
</evidence>
<dbReference type="InterPro" id="IPR023616">
    <property type="entry name" value="Cyt_c_oxase-like_su1_dom"/>
</dbReference>
<feature type="transmembrane region" description="Helical" evidence="22">
    <location>
        <begin position="137"/>
        <end position="158"/>
    </location>
</feature>
<dbReference type="GO" id="GO:0016682">
    <property type="term" value="F:oxidoreductase activity, acting on diphenols and related substances as donors, oxygen as acceptor"/>
    <property type="evidence" value="ECO:0007669"/>
    <property type="project" value="UniProtKB-UniRule"/>
</dbReference>
<dbReference type="Gene3D" id="1.10.287.70">
    <property type="match status" value="1"/>
</dbReference>
<dbReference type="GO" id="GO:0015990">
    <property type="term" value="P:electron transport coupled proton transport"/>
    <property type="evidence" value="ECO:0007669"/>
    <property type="project" value="TreeGrafter"/>
</dbReference>
<sequence>MDFFNRFAIPNPTPTIYASMVAIALTVIAVIIGLTYFKKWGYLFREWLTTVDHKRIGIMYLISALLMLFRGGVDAIMMRAQTAVPENTFLNAAEYNEVFTTHGVVMIFFMAMAFIIALMNFVVPLQIGARDVAFPRLNLLSFWLYFVGAMLFNLSFVLGGSPNAGWTSYFPLAGTQFSESVGTNYYMWALQISGLGTLMTGINFIVTILKMRAPGMTLMKMPMFTWSALVTNIIIVFAFPVLTVTLLMGTFDRQFGTNFFTMTNGGDDMLWANLFWVWGHPEVYILILPAFGIYSEVIPTFTQRNLYGYKSMVLSMVIISLLSFMVWVHHFFTMGQGALTNSIFSFTTMLIAIPTGMKIFNWLLTIRKGKIRFTVPMLYSLGFIPLFTIGGVTGVMLAMASADYQYHNTMFLVAHFHNVIIPGVVFAMLAGLTYWWPKMFGFMLNEKIGKWAFWFISIGFCLAFFPMYISGLDGQARRMYTYSAETGFGVWNMISFIGAGMMAIGFIIIVYNIYYSIRYSPRNVGDDPWNARSLEWATHNPVPEYNFAVTPQVNSSEALWDAKKNGHKLFKGELKEIHMPNNSGLPVIMAVLFFVFGFSFVFSIWPGVILSGVGIFSSMAYQSYMKDRGKHISVEEIKETEAKFGGGKK</sequence>
<feature type="transmembrane region" description="Helical" evidence="22">
    <location>
        <begin position="271"/>
        <end position="294"/>
    </location>
</feature>
<dbReference type="GO" id="GO:0098803">
    <property type="term" value="C:respiratory chain complex"/>
    <property type="evidence" value="ECO:0007669"/>
    <property type="project" value="UniProtKB-UniRule"/>
</dbReference>
<evidence type="ECO:0000256" key="20">
    <source>
        <dbReference type="ARBA" id="ARBA00047816"/>
    </source>
</evidence>
<keyword evidence="25" id="KW-1185">Reference proteome</keyword>
<evidence type="ECO:0000256" key="17">
    <source>
        <dbReference type="ARBA" id="ARBA00023008"/>
    </source>
</evidence>
<accession>A0A917LVS5</accession>
<keyword evidence="14 22" id="KW-1133">Transmembrane helix</keyword>
<keyword evidence="9 21" id="KW-0812">Transmembrane</keyword>
<evidence type="ECO:0000256" key="21">
    <source>
        <dbReference type="RuleBase" id="RU000370"/>
    </source>
</evidence>
<dbReference type="GO" id="GO:0020037">
    <property type="term" value="F:heme binding"/>
    <property type="evidence" value="ECO:0007669"/>
    <property type="project" value="UniProtKB-UniRule"/>
</dbReference>
<feature type="transmembrane region" description="Helical" evidence="22">
    <location>
        <begin position="489"/>
        <end position="514"/>
    </location>
</feature>
<comment type="subcellular location">
    <subcellularLocation>
        <location evidence="2 22">Cell membrane</location>
        <topology evidence="2 22">Multi-pass membrane protein</topology>
    </subcellularLocation>
</comment>
<dbReference type="InterPro" id="IPR014233">
    <property type="entry name" value="QoxB"/>
</dbReference>
<evidence type="ECO:0000256" key="16">
    <source>
        <dbReference type="ARBA" id="ARBA00023004"/>
    </source>
</evidence>
<keyword evidence="12" id="KW-1278">Translocase</keyword>
<dbReference type="GO" id="GO:0022904">
    <property type="term" value="P:respiratory electron transport chain"/>
    <property type="evidence" value="ECO:0007669"/>
    <property type="project" value="TreeGrafter"/>
</dbReference>
<dbReference type="NCBIfam" id="TIGR02882">
    <property type="entry name" value="QoxB"/>
    <property type="match status" value="1"/>
</dbReference>
<feature type="transmembrane region" description="Helical" evidence="22">
    <location>
        <begin position="58"/>
        <end position="78"/>
    </location>
</feature>
<feature type="transmembrane region" description="Helical" evidence="22">
    <location>
        <begin position="16"/>
        <end position="37"/>
    </location>
</feature>
<evidence type="ECO:0000256" key="7">
    <source>
        <dbReference type="ARBA" id="ARBA00022617"/>
    </source>
</evidence>
<evidence type="ECO:0000256" key="2">
    <source>
        <dbReference type="ARBA" id="ARBA00004651"/>
    </source>
</evidence>
<comment type="similarity">
    <text evidence="4 21">Belongs to the heme-copper respiratory oxidase family.</text>
</comment>
<dbReference type="AlphaFoldDB" id="A0A917LVS5"/>
<comment type="pathway">
    <text evidence="3 22">Energy metabolism; oxidative phosphorylation.</text>
</comment>
<comment type="caution">
    <text evidence="24">The sequence shown here is derived from an EMBL/GenBank/DDBJ whole genome shotgun (WGS) entry which is preliminary data.</text>
</comment>
<dbReference type="PROSITE" id="PS50855">
    <property type="entry name" value="COX1"/>
    <property type="match status" value="1"/>
</dbReference>
<feature type="transmembrane region" description="Helical" evidence="22">
    <location>
        <begin position="448"/>
        <end position="469"/>
    </location>
</feature>
<feature type="transmembrane region" description="Helical" evidence="22">
    <location>
        <begin position="229"/>
        <end position="251"/>
    </location>
</feature>
<evidence type="ECO:0000256" key="13">
    <source>
        <dbReference type="ARBA" id="ARBA00022982"/>
    </source>
</evidence>
<keyword evidence="19 22" id="KW-0472">Membrane</keyword>
<evidence type="ECO:0000256" key="3">
    <source>
        <dbReference type="ARBA" id="ARBA00004673"/>
    </source>
</evidence>
<dbReference type="EMBL" id="BMFR01000001">
    <property type="protein sequence ID" value="GGG60904.1"/>
    <property type="molecule type" value="Genomic_DNA"/>
</dbReference>
<dbReference type="FunFam" id="1.20.210.10:FF:000006">
    <property type="entry name" value="Cytochrome c oxidase subunit 1"/>
    <property type="match status" value="1"/>
</dbReference>
<evidence type="ECO:0000256" key="22">
    <source>
        <dbReference type="RuleBase" id="RU367144"/>
    </source>
</evidence>
<dbReference type="GO" id="GO:0004129">
    <property type="term" value="F:cytochrome-c oxidase activity"/>
    <property type="evidence" value="ECO:0007669"/>
    <property type="project" value="UniProtKB-UniRule"/>
</dbReference>
<dbReference type="GO" id="GO:0005886">
    <property type="term" value="C:plasma membrane"/>
    <property type="evidence" value="ECO:0007669"/>
    <property type="project" value="UniProtKB-SubCell"/>
</dbReference>
<evidence type="ECO:0000256" key="11">
    <source>
        <dbReference type="ARBA" id="ARBA00022781"/>
    </source>
</evidence>
<proteinExistence type="inferred from homology"/>
<dbReference type="PANTHER" id="PTHR10422:SF35">
    <property type="entry name" value="CYTOCHROME BO(3) UBIQUINOL OXIDASE SUBUNIT 1"/>
    <property type="match status" value="1"/>
</dbReference>
<evidence type="ECO:0000313" key="24">
    <source>
        <dbReference type="EMBL" id="GGG60904.1"/>
    </source>
</evidence>
<feature type="transmembrane region" description="Helical" evidence="22">
    <location>
        <begin position="185"/>
        <end position="209"/>
    </location>
</feature>
<feature type="transmembrane region" description="Helical" evidence="22">
    <location>
        <begin position="419"/>
        <end position="436"/>
    </location>
</feature>